<dbReference type="InterPro" id="IPR010998">
    <property type="entry name" value="Integrase_recombinase_N"/>
</dbReference>
<evidence type="ECO:0000256" key="2">
    <source>
        <dbReference type="ARBA" id="ARBA00010450"/>
    </source>
</evidence>
<dbReference type="GO" id="GO:0007059">
    <property type="term" value="P:chromosome segregation"/>
    <property type="evidence" value="ECO:0007669"/>
    <property type="project" value="UniProtKB-UniRule"/>
</dbReference>
<dbReference type="NCBIfam" id="TIGR02225">
    <property type="entry name" value="recomb_XerD"/>
    <property type="match status" value="1"/>
</dbReference>
<dbReference type="PROSITE" id="PS51900">
    <property type="entry name" value="CB"/>
    <property type="match status" value="1"/>
</dbReference>
<feature type="active site" description="O-(3'-phospho-DNA)-tyrosine intermediate" evidence="11">
    <location>
        <position position="293"/>
    </location>
</feature>
<keyword evidence="15" id="KW-1185">Reference proteome</keyword>
<evidence type="ECO:0000256" key="11">
    <source>
        <dbReference type="HAMAP-Rule" id="MF_01807"/>
    </source>
</evidence>
<dbReference type="GO" id="GO:0051301">
    <property type="term" value="P:cell division"/>
    <property type="evidence" value="ECO:0007669"/>
    <property type="project" value="UniProtKB-KW"/>
</dbReference>
<comment type="similarity">
    <text evidence="2 11">Belongs to the 'phage' integrase family. XerD subfamily.</text>
</comment>
<dbReference type="InterPro" id="IPR002104">
    <property type="entry name" value="Integrase_catalytic"/>
</dbReference>
<dbReference type="PANTHER" id="PTHR30349:SF90">
    <property type="entry name" value="TYROSINE RECOMBINASE XERD"/>
    <property type="match status" value="1"/>
</dbReference>
<dbReference type="Pfam" id="PF00589">
    <property type="entry name" value="Phage_integrase"/>
    <property type="match status" value="1"/>
</dbReference>
<feature type="domain" description="Tyr recombinase" evidence="12">
    <location>
        <begin position="105"/>
        <end position="306"/>
    </location>
</feature>
<dbReference type="PANTHER" id="PTHR30349">
    <property type="entry name" value="PHAGE INTEGRASE-RELATED"/>
    <property type="match status" value="1"/>
</dbReference>
<dbReference type="InterPro" id="IPR044068">
    <property type="entry name" value="CB"/>
</dbReference>
<comment type="caution">
    <text evidence="14">The sequence shown here is derived from an EMBL/GenBank/DDBJ whole genome shotgun (WGS) entry which is preliminary data.</text>
</comment>
<dbReference type="SUPFAM" id="SSF56349">
    <property type="entry name" value="DNA breaking-rejoining enzymes"/>
    <property type="match status" value="1"/>
</dbReference>
<keyword evidence="5 11" id="KW-0132">Cell division</keyword>
<accession>A0A8J7SLF2</accession>
<keyword evidence="9 11" id="KW-0233">DNA recombination</keyword>
<gene>
    <name evidence="11 14" type="primary">xerD</name>
    <name evidence="14" type="ORF">KAJ83_18780</name>
</gene>
<dbReference type="InterPro" id="IPR011010">
    <property type="entry name" value="DNA_brk_join_enz"/>
</dbReference>
<evidence type="ECO:0000256" key="10">
    <source>
        <dbReference type="ARBA" id="ARBA00023306"/>
    </source>
</evidence>
<evidence type="ECO:0000256" key="3">
    <source>
        <dbReference type="ARBA" id="ARBA00015810"/>
    </source>
</evidence>
<evidence type="ECO:0000256" key="8">
    <source>
        <dbReference type="ARBA" id="ARBA00023125"/>
    </source>
</evidence>
<evidence type="ECO:0000256" key="7">
    <source>
        <dbReference type="ARBA" id="ARBA00022908"/>
    </source>
</evidence>
<evidence type="ECO:0000256" key="9">
    <source>
        <dbReference type="ARBA" id="ARBA00023172"/>
    </source>
</evidence>
<dbReference type="AlphaFoldDB" id="A0A8J7SLF2"/>
<dbReference type="InterPro" id="IPR023009">
    <property type="entry name" value="Tyrosine_recombinase_XerC/XerD"/>
</dbReference>
<evidence type="ECO:0000256" key="1">
    <source>
        <dbReference type="ARBA" id="ARBA00004496"/>
    </source>
</evidence>
<comment type="subunit">
    <text evidence="11">Forms a cyclic heterotetrameric complex composed of two molecules of XerC and two molecules of XerD.</text>
</comment>
<feature type="active site" evidence="11">
    <location>
        <position position="152"/>
    </location>
</feature>
<dbReference type="Proteomes" id="UP000672602">
    <property type="component" value="Unassembled WGS sequence"/>
</dbReference>
<evidence type="ECO:0000259" key="12">
    <source>
        <dbReference type="PROSITE" id="PS51898"/>
    </source>
</evidence>
<evidence type="ECO:0000256" key="5">
    <source>
        <dbReference type="ARBA" id="ARBA00022618"/>
    </source>
</evidence>
<organism evidence="14 15">
    <name type="scientific">Marivibrio halodurans</name>
    <dbReference type="NCBI Taxonomy" id="2039722"/>
    <lineage>
        <taxon>Bacteria</taxon>
        <taxon>Pseudomonadati</taxon>
        <taxon>Pseudomonadota</taxon>
        <taxon>Alphaproteobacteria</taxon>
        <taxon>Rhodospirillales</taxon>
        <taxon>Rhodospirillaceae</taxon>
        <taxon>Marivibrio</taxon>
    </lineage>
</organism>
<keyword evidence="6 11" id="KW-0159">Chromosome partition</keyword>
<protein>
    <recommendedName>
        <fullName evidence="3 11">Tyrosine recombinase XerD</fullName>
    </recommendedName>
</protein>
<dbReference type="GO" id="GO:0005737">
    <property type="term" value="C:cytoplasm"/>
    <property type="evidence" value="ECO:0007669"/>
    <property type="project" value="UniProtKB-SubCell"/>
</dbReference>
<keyword evidence="4 11" id="KW-0963">Cytoplasm</keyword>
<evidence type="ECO:0000256" key="6">
    <source>
        <dbReference type="ARBA" id="ARBA00022829"/>
    </source>
</evidence>
<reference evidence="14" key="1">
    <citation type="submission" date="2021-04" db="EMBL/GenBank/DDBJ databases">
        <authorList>
            <person name="Zhang D.-C."/>
        </authorList>
    </citation>
    <scope>NUCLEOTIDE SEQUENCE</scope>
    <source>
        <strain evidence="14">CGMCC 1.15697</strain>
    </source>
</reference>
<name>A0A8J7SLF2_9PROT</name>
<keyword evidence="10 11" id="KW-0131">Cell cycle</keyword>
<dbReference type="Pfam" id="PF02899">
    <property type="entry name" value="Phage_int_SAM_1"/>
    <property type="match status" value="1"/>
</dbReference>
<dbReference type="InterPro" id="IPR004107">
    <property type="entry name" value="Integrase_SAM-like_N"/>
</dbReference>
<evidence type="ECO:0000259" key="13">
    <source>
        <dbReference type="PROSITE" id="PS51900"/>
    </source>
</evidence>
<dbReference type="Gene3D" id="1.10.150.130">
    <property type="match status" value="1"/>
</dbReference>
<dbReference type="HAMAP" id="MF_01807">
    <property type="entry name" value="Recomb_XerD"/>
    <property type="match status" value="1"/>
</dbReference>
<feature type="active site" evidence="11">
    <location>
        <position position="284"/>
    </location>
</feature>
<dbReference type="GO" id="GO:0009037">
    <property type="term" value="F:tyrosine-based site-specific recombinase activity"/>
    <property type="evidence" value="ECO:0007669"/>
    <property type="project" value="UniProtKB-UniRule"/>
</dbReference>
<evidence type="ECO:0000256" key="4">
    <source>
        <dbReference type="ARBA" id="ARBA00022490"/>
    </source>
</evidence>
<feature type="domain" description="Core-binding (CB)" evidence="13">
    <location>
        <begin position="1"/>
        <end position="84"/>
    </location>
</feature>
<dbReference type="NCBIfam" id="NF001399">
    <property type="entry name" value="PRK00283.1"/>
    <property type="match status" value="1"/>
</dbReference>
<feature type="active site" evidence="11">
    <location>
        <position position="258"/>
    </location>
</feature>
<dbReference type="GO" id="GO:0006313">
    <property type="term" value="P:DNA transposition"/>
    <property type="evidence" value="ECO:0007669"/>
    <property type="project" value="UniProtKB-UniRule"/>
</dbReference>
<keyword evidence="7 11" id="KW-0229">DNA integration</keyword>
<dbReference type="InterPro" id="IPR011932">
    <property type="entry name" value="Recomb_XerD"/>
</dbReference>
<keyword evidence="8 11" id="KW-0238">DNA-binding</keyword>
<dbReference type="HAMAP" id="MF_01808">
    <property type="entry name" value="Recomb_XerC_XerD"/>
    <property type="match status" value="1"/>
</dbReference>
<evidence type="ECO:0000313" key="15">
    <source>
        <dbReference type="Proteomes" id="UP000672602"/>
    </source>
</evidence>
<evidence type="ECO:0000313" key="14">
    <source>
        <dbReference type="EMBL" id="MBP5859073.1"/>
    </source>
</evidence>
<dbReference type="EMBL" id="JAGMWN010000014">
    <property type="protein sequence ID" value="MBP5859073.1"/>
    <property type="molecule type" value="Genomic_DNA"/>
</dbReference>
<feature type="active site" evidence="11">
    <location>
        <position position="176"/>
    </location>
</feature>
<proteinExistence type="inferred from homology"/>
<dbReference type="InterPro" id="IPR013762">
    <property type="entry name" value="Integrase-like_cat_sf"/>
</dbReference>
<dbReference type="Gene3D" id="1.10.443.10">
    <property type="entry name" value="Intergrase catalytic core"/>
    <property type="match status" value="1"/>
</dbReference>
<dbReference type="InterPro" id="IPR050090">
    <property type="entry name" value="Tyrosine_recombinase_XerCD"/>
</dbReference>
<dbReference type="GO" id="GO:0003677">
    <property type="term" value="F:DNA binding"/>
    <property type="evidence" value="ECO:0007669"/>
    <property type="project" value="UniProtKB-UniRule"/>
</dbReference>
<comment type="subcellular location">
    <subcellularLocation>
        <location evidence="1 11">Cytoplasm</location>
    </subcellularLocation>
</comment>
<feature type="active site" evidence="11">
    <location>
        <position position="261"/>
    </location>
</feature>
<comment type="function">
    <text evidence="11">Site-specific tyrosine recombinase, which acts by catalyzing the cutting and rejoining of the recombining DNA molecules. The XerC-XerD complex is essential to convert dimers of the bacterial chromosome into monomers to permit their segregation at cell division. It also contributes to the segregational stability of plasmids.</text>
</comment>
<dbReference type="PROSITE" id="PS51898">
    <property type="entry name" value="TYR_RECOMBINASE"/>
    <property type="match status" value="1"/>
</dbReference>
<dbReference type="RefSeq" id="WP_210683665.1">
    <property type="nucleotide sequence ID" value="NZ_JAGMWN010000014.1"/>
</dbReference>
<sequence>MSRYLDPFLEMLAAERGAAVNTIAAYRRDLSDYDRFLNGRGERAETASAASISAYLTHLAAEGASSATAARRLSALRQFHHFLLAEGLRNDDPTLTIDAPRRGRTLPKILSEAEVERLIETARAGTTAGGHAGAEALRLHCLLELLYATGLRVSELVDLPRGALRREEPFLIVRGKGGKERLVPLSEPARAALSAYADARARFLPGGAKGGGTTGAKESPYLFPSRSKEGHLTRQRFGTMLKALALEAGLDPKRVSPHVLRHAFASHLLANGADLRAVQKLLGHADISTTQIYTHVLDERLKRLVTEKHPLATRD</sequence>